<dbReference type="KEGG" id="ccro:CMC5_069230"/>
<dbReference type="CDD" id="cd00009">
    <property type="entry name" value="AAA"/>
    <property type="match status" value="1"/>
</dbReference>
<dbReference type="InterPro" id="IPR058031">
    <property type="entry name" value="AAA_lid_NorR"/>
</dbReference>
<dbReference type="RefSeq" id="WP_050434281.1">
    <property type="nucleotide sequence ID" value="NZ_CP012159.1"/>
</dbReference>
<dbReference type="Pfam" id="PF25601">
    <property type="entry name" value="AAA_lid_14"/>
    <property type="match status" value="1"/>
</dbReference>
<dbReference type="Pfam" id="PF00158">
    <property type="entry name" value="Sigma54_activat"/>
    <property type="match status" value="1"/>
</dbReference>
<dbReference type="Gene3D" id="1.10.10.60">
    <property type="entry name" value="Homeodomain-like"/>
    <property type="match status" value="1"/>
</dbReference>
<dbReference type="InterPro" id="IPR025662">
    <property type="entry name" value="Sigma_54_int_dom_ATP-bd_1"/>
</dbReference>
<dbReference type="PROSITE" id="PS00688">
    <property type="entry name" value="SIGMA54_INTERACT_3"/>
    <property type="match status" value="1"/>
</dbReference>
<protein>
    <submittedName>
        <fullName evidence="8">ATPase AAA</fullName>
    </submittedName>
</protein>
<dbReference type="PANTHER" id="PTHR32071">
    <property type="entry name" value="TRANSCRIPTIONAL REGULATORY PROTEIN"/>
    <property type="match status" value="1"/>
</dbReference>
<keyword evidence="4" id="KW-0238">DNA-binding</keyword>
<evidence type="ECO:0000259" key="7">
    <source>
        <dbReference type="PROSITE" id="PS50045"/>
    </source>
</evidence>
<gene>
    <name evidence="8" type="ORF">CMC5_069230</name>
</gene>
<evidence type="ECO:0000256" key="5">
    <source>
        <dbReference type="ARBA" id="ARBA00023163"/>
    </source>
</evidence>
<dbReference type="AlphaFoldDB" id="A0A0K1EPC1"/>
<organism evidence="8 9">
    <name type="scientific">Chondromyces crocatus</name>
    <dbReference type="NCBI Taxonomy" id="52"/>
    <lineage>
        <taxon>Bacteria</taxon>
        <taxon>Pseudomonadati</taxon>
        <taxon>Myxococcota</taxon>
        <taxon>Polyangia</taxon>
        <taxon>Polyangiales</taxon>
        <taxon>Polyangiaceae</taxon>
        <taxon>Chondromyces</taxon>
    </lineage>
</organism>
<dbReference type="PROSITE" id="PS00676">
    <property type="entry name" value="SIGMA54_INTERACT_2"/>
    <property type="match status" value="1"/>
</dbReference>
<dbReference type="SMART" id="SM00240">
    <property type="entry name" value="FHA"/>
    <property type="match status" value="1"/>
</dbReference>
<feature type="domain" description="Sigma-54 factor interaction" evidence="7">
    <location>
        <begin position="134"/>
        <end position="361"/>
    </location>
</feature>
<dbReference type="InterPro" id="IPR008984">
    <property type="entry name" value="SMAD_FHA_dom_sf"/>
</dbReference>
<dbReference type="FunFam" id="3.40.50.300:FF:000006">
    <property type="entry name" value="DNA-binding transcriptional regulator NtrC"/>
    <property type="match status" value="1"/>
</dbReference>
<evidence type="ECO:0000259" key="6">
    <source>
        <dbReference type="PROSITE" id="PS50006"/>
    </source>
</evidence>
<evidence type="ECO:0000256" key="1">
    <source>
        <dbReference type="ARBA" id="ARBA00022741"/>
    </source>
</evidence>
<dbReference type="EMBL" id="CP012159">
    <property type="protein sequence ID" value="AKT42696.1"/>
    <property type="molecule type" value="Genomic_DNA"/>
</dbReference>
<keyword evidence="3" id="KW-0805">Transcription regulation</keyword>
<dbReference type="InterPro" id="IPR025944">
    <property type="entry name" value="Sigma_54_int_dom_CS"/>
</dbReference>
<dbReference type="PROSITE" id="PS50006">
    <property type="entry name" value="FHA_DOMAIN"/>
    <property type="match status" value="1"/>
</dbReference>
<evidence type="ECO:0000256" key="4">
    <source>
        <dbReference type="ARBA" id="ARBA00023125"/>
    </source>
</evidence>
<dbReference type="STRING" id="52.CMC5_069230"/>
<dbReference type="PROSITE" id="PS00675">
    <property type="entry name" value="SIGMA54_INTERACT_1"/>
    <property type="match status" value="1"/>
</dbReference>
<dbReference type="GO" id="GO:0006355">
    <property type="term" value="P:regulation of DNA-templated transcription"/>
    <property type="evidence" value="ECO:0007669"/>
    <property type="project" value="InterPro"/>
</dbReference>
<evidence type="ECO:0000256" key="2">
    <source>
        <dbReference type="ARBA" id="ARBA00022840"/>
    </source>
</evidence>
<sequence length="443" mass="47917">MPNSPNSHRTLTASPEGALEVPTLEVEVTLEGGARVAAPLGLTPLVLGSSPSCDMVLSDARVSRKHCEIALTERGVMLKDLGSKNGTQIGDVRVVEAQLATGQVATLGGSLLVVREAGAPSILPLSTSIRFGDVVGTSIPMRALFARLERAAPTSETILLLGESGTGKELLARGIHEASPRKSGPFVVFDCGALSPGLVEAELFGHAKGAFTGAHATRAGLLEQAEGGTLLLDEIGELPLDLQPKLLRALESRQFRRLGSGGYKSFDARVIAATHRDLARRVADGSFREDLYYRLAVVQVNVPPLRERREDIPLLVERFLAGQSPRRTLGELPPGALEMLRSHHWPGNVRELRNTVARLVLFPDLGEQAILRAPAREGEAPHSLTRLPLREARELVVEQFERTYLTEQLREHGGNVAQAAETMGVSRQLVYRLMERFGLPRGN</sequence>
<keyword evidence="2" id="KW-0067">ATP-binding</keyword>
<dbReference type="InterPro" id="IPR002078">
    <property type="entry name" value="Sigma_54_int"/>
</dbReference>
<dbReference type="InterPro" id="IPR000253">
    <property type="entry name" value="FHA_dom"/>
</dbReference>
<name>A0A0K1EPC1_CHOCO</name>
<dbReference type="InterPro" id="IPR003593">
    <property type="entry name" value="AAA+_ATPase"/>
</dbReference>
<dbReference type="Pfam" id="PF02954">
    <property type="entry name" value="HTH_8"/>
    <property type="match status" value="1"/>
</dbReference>
<dbReference type="SUPFAM" id="SSF49879">
    <property type="entry name" value="SMAD/FHA domain"/>
    <property type="match status" value="1"/>
</dbReference>
<dbReference type="Gene3D" id="1.10.8.60">
    <property type="match status" value="1"/>
</dbReference>
<dbReference type="SUPFAM" id="SSF52540">
    <property type="entry name" value="P-loop containing nucleoside triphosphate hydrolases"/>
    <property type="match status" value="1"/>
</dbReference>
<dbReference type="InterPro" id="IPR009057">
    <property type="entry name" value="Homeodomain-like_sf"/>
</dbReference>
<dbReference type="Proteomes" id="UP000067626">
    <property type="component" value="Chromosome"/>
</dbReference>
<dbReference type="PANTHER" id="PTHR32071:SF122">
    <property type="entry name" value="SIGMA FACTOR"/>
    <property type="match status" value="1"/>
</dbReference>
<accession>A0A0K1EPC1</accession>
<dbReference type="OrthoDB" id="5485507at2"/>
<dbReference type="Gene3D" id="3.40.50.300">
    <property type="entry name" value="P-loop containing nucleotide triphosphate hydrolases"/>
    <property type="match status" value="1"/>
</dbReference>
<dbReference type="InterPro" id="IPR025943">
    <property type="entry name" value="Sigma_54_int_dom_ATP-bd_2"/>
</dbReference>
<dbReference type="CDD" id="cd00060">
    <property type="entry name" value="FHA"/>
    <property type="match status" value="1"/>
</dbReference>
<keyword evidence="1" id="KW-0547">Nucleotide-binding</keyword>
<dbReference type="Gene3D" id="2.60.200.20">
    <property type="match status" value="1"/>
</dbReference>
<evidence type="ECO:0000313" key="9">
    <source>
        <dbReference type="Proteomes" id="UP000067626"/>
    </source>
</evidence>
<dbReference type="PRINTS" id="PR01590">
    <property type="entry name" value="HTHFIS"/>
</dbReference>
<reference evidence="8 9" key="1">
    <citation type="submission" date="2015-07" db="EMBL/GenBank/DDBJ databases">
        <title>Genome analysis of myxobacterium Chondromyces crocatus Cm c5 reveals a high potential for natural compound synthesis and the genetic basis for the loss of fruiting body formation.</title>
        <authorList>
            <person name="Zaburannyi N."/>
            <person name="Bunk B."/>
            <person name="Maier J."/>
            <person name="Overmann J."/>
            <person name="Mueller R."/>
        </authorList>
    </citation>
    <scope>NUCLEOTIDE SEQUENCE [LARGE SCALE GENOMIC DNA]</scope>
    <source>
        <strain evidence="8 9">Cm c5</strain>
    </source>
</reference>
<dbReference type="PROSITE" id="PS50045">
    <property type="entry name" value="SIGMA54_INTERACT_4"/>
    <property type="match status" value="1"/>
</dbReference>
<evidence type="ECO:0000313" key="8">
    <source>
        <dbReference type="EMBL" id="AKT42696.1"/>
    </source>
</evidence>
<dbReference type="InterPro" id="IPR027417">
    <property type="entry name" value="P-loop_NTPase"/>
</dbReference>
<feature type="domain" description="FHA" evidence="6">
    <location>
        <begin position="45"/>
        <end position="94"/>
    </location>
</feature>
<dbReference type="GO" id="GO:0005524">
    <property type="term" value="F:ATP binding"/>
    <property type="evidence" value="ECO:0007669"/>
    <property type="project" value="UniProtKB-KW"/>
</dbReference>
<evidence type="ECO:0000256" key="3">
    <source>
        <dbReference type="ARBA" id="ARBA00023015"/>
    </source>
</evidence>
<dbReference type="SMART" id="SM00382">
    <property type="entry name" value="AAA"/>
    <property type="match status" value="1"/>
</dbReference>
<dbReference type="Pfam" id="PF00498">
    <property type="entry name" value="FHA"/>
    <property type="match status" value="1"/>
</dbReference>
<dbReference type="SUPFAM" id="SSF46689">
    <property type="entry name" value="Homeodomain-like"/>
    <property type="match status" value="1"/>
</dbReference>
<dbReference type="GO" id="GO:0043565">
    <property type="term" value="F:sequence-specific DNA binding"/>
    <property type="evidence" value="ECO:0007669"/>
    <property type="project" value="InterPro"/>
</dbReference>
<dbReference type="InterPro" id="IPR002197">
    <property type="entry name" value="HTH_Fis"/>
</dbReference>
<keyword evidence="5" id="KW-0804">Transcription</keyword>
<proteinExistence type="predicted"/>
<keyword evidence="9" id="KW-1185">Reference proteome</keyword>